<accession>A0AAV3EM55</accession>
<protein>
    <submittedName>
        <fullName evidence="2">Uncharacterized protein</fullName>
    </submittedName>
</protein>
<dbReference type="EMBL" id="AHIH01000013">
    <property type="protein sequence ID" value="EHN68036.1"/>
    <property type="molecule type" value="Genomic_DNA"/>
</dbReference>
<evidence type="ECO:0000313" key="3">
    <source>
        <dbReference type="Proteomes" id="UP000004521"/>
    </source>
</evidence>
<evidence type="ECO:0000313" key="2">
    <source>
        <dbReference type="EMBL" id="EHN68036.1"/>
    </source>
</evidence>
<organism evidence="2 3">
    <name type="scientific">Aliivibrio fischeri SR5</name>
    <dbReference type="NCBI Taxonomy" id="1088719"/>
    <lineage>
        <taxon>Bacteria</taxon>
        <taxon>Pseudomonadati</taxon>
        <taxon>Pseudomonadota</taxon>
        <taxon>Gammaproteobacteria</taxon>
        <taxon>Vibrionales</taxon>
        <taxon>Vibrionaceae</taxon>
        <taxon>Aliivibrio</taxon>
    </lineage>
</organism>
<feature type="transmembrane region" description="Helical" evidence="1">
    <location>
        <begin position="104"/>
        <end position="126"/>
    </location>
</feature>
<keyword evidence="1" id="KW-1133">Transmembrane helix</keyword>
<keyword evidence="1" id="KW-0472">Membrane</keyword>
<feature type="transmembrane region" description="Helical" evidence="1">
    <location>
        <begin position="16"/>
        <end position="46"/>
    </location>
</feature>
<reference evidence="2 3" key="1">
    <citation type="journal article" date="2012" name="J. Bacteriol.">
        <title>Draft Genome Sequence of Vibrio fischeri SR5, a Strain Isolated from the Light Organ of the Mediterranean Squid Sepiola robusta.</title>
        <authorList>
            <person name="Gyllborg M.C."/>
            <person name="Sahl J.W."/>
            <person name="Cronin D.C.III."/>
            <person name="Rasko D.A."/>
            <person name="Mandel M.J."/>
        </authorList>
    </citation>
    <scope>NUCLEOTIDE SEQUENCE [LARGE SCALE GENOMIC DNA]</scope>
    <source>
        <strain evidence="2 3">SR5</strain>
    </source>
</reference>
<sequence>MQALCTIKVRNFVESIIVQILLVVLGWLAIPSIFFFVLFLIIWLILKLNNNELVLDRYSILTLRHPLRGLWISMASFMEERAFLKLKNGVLKSVLRLIYPLYSFWDRTLILSIVVLFILTGWFCFLQ</sequence>
<proteinExistence type="predicted"/>
<keyword evidence="1" id="KW-0812">Transmembrane</keyword>
<comment type="caution">
    <text evidence="2">The sequence shown here is derived from an EMBL/GenBank/DDBJ whole genome shotgun (WGS) entry which is preliminary data.</text>
</comment>
<gene>
    <name evidence="2" type="ORF">VFSR5_A0617</name>
</gene>
<dbReference type="Proteomes" id="UP000004521">
    <property type="component" value="Chromosome II"/>
</dbReference>
<dbReference type="AlphaFoldDB" id="A0AAV3EM55"/>
<evidence type="ECO:0000256" key="1">
    <source>
        <dbReference type="SAM" id="Phobius"/>
    </source>
</evidence>
<name>A0AAV3EM55_ALIFS</name>